<feature type="binding site" evidence="7">
    <location>
        <position position="182"/>
    </location>
    <ligand>
        <name>UDP-N-acetyl-alpha-D-muramoyl-L-alanyl-D-glutamate</name>
        <dbReference type="ChEBI" id="CHEBI:83900"/>
    </ligand>
</feature>
<dbReference type="GO" id="GO:0008360">
    <property type="term" value="P:regulation of cell shape"/>
    <property type="evidence" value="ECO:0007669"/>
    <property type="project" value="UniProtKB-KW"/>
</dbReference>
<evidence type="ECO:0000313" key="12">
    <source>
        <dbReference type="EMBL" id="AKP52073.1"/>
    </source>
</evidence>
<dbReference type="InterPro" id="IPR004101">
    <property type="entry name" value="Mur_ligase_C"/>
</dbReference>
<dbReference type="GO" id="GO:0005737">
    <property type="term" value="C:cytoplasm"/>
    <property type="evidence" value="ECO:0007669"/>
    <property type="project" value="UniProtKB-SubCell"/>
</dbReference>
<dbReference type="SUPFAM" id="SSF53623">
    <property type="entry name" value="MurD-like peptide ligases, catalytic domain"/>
    <property type="match status" value="1"/>
</dbReference>
<keyword evidence="7 12" id="KW-0436">Ligase</keyword>
<evidence type="ECO:0000313" key="13">
    <source>
        <dbReference type="Proteomes" id="UP000036520"/>
    </source>
</evidence>
<dbReference type="Pfam" id="PF01225">
    <property type="entry name" value="Mur_ligase"/>
    <property type="match status" value="1"/>
</dbReference>
<feature type="domain" description="Mur ligase C-terminal" evidence="10">
    <location>
        <begin position="329"/>
        <end position="458"/>
    </location>
</feature>
<feature type="binding site" evidence="7">
    <location>
        <begin position="155"/>
        <end position="156"/>
    </location>
    <ligand>
        <name>UDP-N-acetyl-alpha-D-muramoyl-L-alanyl-D-glutamate</name>
        <dbReference type="ChEBI" id="CHEBI:83900"/>
    </ligand>
</feature>
<dbReference type="GO" id="GO:0005524">
    <property type="term" value="F:ATP binding"/>
    <property type="evidence" value="ECO:0007669"/>
    <property type="project" value="UniProtKB-UniRule"/>
</dbReference>
<dbReference type="EC" id="6.3.2.13" evidence="7"/>
<keyword evidence="7" id="KW-0547">Nucleotide-binding</keyword>
<evidence type="ECO:0000259" key="11">
    <source>
        <dbReference type="Pfam" id="PF08245"/>
    </source>
</evidence>
<dbReference type="SUPFAM" id="SSF53244">
    <property type="entry name" value="MurD-like peptide ligases, peptide-binding domain"/>
    <property type="match status" value="1"/>
</dbReference>
<dbReference type="EMBL" id="CP012040">
    <property type="protein sequence ID" value="AKP52073.1"/>
    <property type="molecule type" value="Genomic_DNA"/>
</dbReference>
<protein>
    <recommendedName>
        <fullName evidence="7">UDP-N-acetylmuramoyl-L-alanyl-D-glutamate--2,6-diaminopimelate ligase</fullName>
        <ecNumber evidence="7">6.3.2.13</ecNumber>
    </recommendedName>
    <alternativeName>
        <fullName evidence="7">Meso-A2pm-adding enzyme</fullName>
    </alternativeName>
    <alternativeName>
        <fullName evidence="7">Meso-diaminopimelate-adding enzyme</fullName>
    </alternativeName>
    <alternativeName>
        <fullName evidence="7">UDP-MurNAc-L-Ala-D-Glu:meso-diaminopimelate ligase</fullName>
    </alternativeName>
    <alternativeName>
        <fullName evidence="7">UDP-MurNAc-tripeptide synthetase</fullName>
    </alternativeName>
    <alternativeName>
        <fullName evidence="7">UDP-N-acetylmuramyl-tripeptide synthetase</fullName>
    </alternativeName>
</protein>
<name>A0A0H4PGW1_9BACT</name>
<dbReference type="STRING" id="320787.CA2015_2663"/>
<feature type="binding site" evidence="7">
    <location>
        <position position="379"/>
    </location>
    <ligand>
        <name>meso-2,6-diaminopimelate</name>
        <dbReference type="ChEBI" id="CHEBI:57791"/>
    </ligand>
</feature>
<dbReference type="Pfam" id="PF08245">
    <property type="entry name" value="Mur_ligase_M"/>
    <property type="match status" value="1"/>
</dbReference>
<feature type="modified residue" description="N6-carboxylysine" evidence="7">
    <location>
        <position position="222"/>
    </location>
</feature>
<keyword evidence="5 7" id="KW-0131">Cell cycle</keyword>
<evidence type="ECO:0000256" key="5">
    <source>
        <dbReference type="ARBA" id="ARBA00023306"/>
    </source>
</evidence>
<dbReference type="PANTHER" id="PTHR23135">
    <property type="entry name" value="MUR LIGASE FAMILY MEMBER"/>
    <property type="match status" value="1"/>
</dbReference>
<dbReference type="RefSeq" id="WP_084011764.1">
    <property type="nucleotide sequence ID" value="NZ_CP012040.1"/>
</dbReference>
<feature type="binding site" evidence="7">
    <location>
        <position position="32"/>
    </location>
    <ligand>
        <name>UDP-N-acetyl-alpha-D-muramoyl-L-alanyl-D-glutamate</name>
        <dbReference type="ChEBI" id="CHEBI:83900"/>
    </ligand>
</feature>
<comment type="catalytic activity">
    <reaction evidence="7">
        <text>UDP-N-acetyl-alpha-D-muramoyl-L-alanyl-D-glutamate + meso-2,6-diaminopimelate + ATP = UDP-N-acetyl-alpha-D-muramoyl-L-alanyl-gamma-D-glutamyl-meso-2,6-diaminopimelate + ADP + phosphate + H(+)</text>
        <dbReference type="Rhea" id="RHEA:23676"/>
        <dbReference type="ChEBI" id="CHEBI:15378"/>
        <dbReference type="ChEBI" id="CHEBI:30616"/>
        <dbReference type="ChEBI" id="CHEBI:43474"/>
        <dbReference type="ChEBI" id="CHEBI:57791"/>
        <dbReference type="ChEBI" id="CHEBI:83900"/>
        <dbReference type="ChEBI" id="CHEBI:83905"/>
        <dbReference type="ChEBI" id="CHEBI:456216"/>
        <dbReference type="EC" id="6.3.2.13"/>
    </reaction>
</comment>
<dbReference type="GO" id="GO:0000287">
    <property type="term" value="F:magnesium ion binding"/>
    <property type="evidence" value="ECO:0007669"/>
    <property type="project" value="UniProtKB-UniRule"/>
</dbReference>
<keyword evidence="4 7" id="KW-0573">Peptidoglycan synthesis</keyword>
<comment type="function">
    <text evidence="7">Catalyzes the addition of meso-diaminopimelic acid to the nucleotide precursor UDP-N-acetylmuramoyl-L-alanyl-D-glutamate (UMAG) in the biosynthesis of bacterial cell-wall peptidoglycan.</text>
</comment>
<dbReference type="NCBIfam" id="TIGR01085">
    <property type="entry name" value="murE"/>
    <property type="match status" value="1"/>
</dbReference>
<dbReference type="GO" id="GO:0071555">
    <property type="term" value="P:cell wall organization"/>
    <property type="evidence" value="ECO:0007669"/>
    <property type="project" value="UniProtKB-KW"/>
</dbReference>
<comment type="similarity">
    <text evidence="1 7">Belongs to the MurCDEF family. MurE subfamily.</text>
</comment>
<evidence type="ECO:0000259" key="10">
    <source>
        <dbReference type="Pfam" id="PF02875"/>
    </source>
</evidence>
<dbReference type="InterPro" id="IPR036565">
    <property type="entry name" value="Mur-like_cat_sf"/>
</dbReference>
<keyword evidence="7" id="KW-0460">Magnesium</keyword>
<keyword evidence="7" id="KW-0067">ATP-binding</keyword>
<feature type="binding site" evidence="7">
    <location>
        <begin position="113"/>
        <end position="119"/>
    </location>
    <ligand>
        <name>ATP</name>
        <dbReference type="ChEBI" id="CHEBI:30616"/>
    </ligand>
</feature>
<dbReference type="InterPro" id="IPR036615">
    <property type="entry name" value="Mur_ligase_C_dom_sf"/>
</dbReference>
<feature type="binding site" evidence="7">
    <location>
        <position position="188"/>
    </location>
    <ligand>
        <name>UDP-N-acetyl-alpha-D-muramoyl-L-alanyl-D-glutamate</name>
        <dbReference type="ChEBI" id="CHEBI:83900"/>
    </ligand>
</feature>
<keyword evidence="7" id="KW-0963">Cytoplasm</keyword>
<feature type="short sequence motif" description="Meso-diaminopimelate recognition motif" evidence="7">
    <location>
        <begin position="403"/>
        <end position="406"/>
    </location>
</feature>
<dbReference type="HAMAP" id="MF_00208">
    <property type="entry name" value="MurE"/>
    <property type="match status" value="1"/>
</dbReference>
<evidence type="ECO:0000256" key="4">
    <source>
        <dbReference type="ARBA" id="ARBA00022984"/>
    </source>
</evidence>
<dbReference type="PATRIC" id="fig|320787.5.peg.2912"/>
<dbReference type="Gene3D" id="3.40.1390.10">
    <property type="entry name" value="MurE/MurF, N-terminal domain"/>
    <property type="match status" value="1"/>
</dbReference>
<evidence type="ECO:0000256" key="1">
    <source>
        <dbReference type="ARBA" id="ARBA00005898"/>
    </source>
</evidence>
<dbReference type="GO" id="GO:0009252">
    <property type="term" value="P:peptidoglycan biosynthetic process"/>
    <property type="evidence" value="ECO:0007669"/>
    <property type="project" value="UniProtKB-UniRule"/>
</dbReference>
<evidence type="ECO:0000256" key="8">
    <source>
        <dbReference type="RuleBase" id="RU004135"/>
    </source>
</evidence>
<dbReference type="GO" id="GO:0051301">
    <property type="term" value="P:cell division"/>
    <property type="evidence" value="ECO:0007669"/>
    <property type="project" value="UniProtKB-KW"/>
</dbReference>
<feature type="domain" description="Mur ligase N-terminal catalytic" evidence="9">
    <location>
        <begin position="25"/>
        <end position="99"/>
    </location>
</feature>
<dbReference type="InterPro" id="IPR005761">
    <property type="entry name" value="UDP-N-AcMur-Glu-dNH2Pim_ligase"/>
</dbReference>
<proteinExistence type="inferred from homology"/>
<feature type="binding site" evidence="7">
    <location>
        <position position="456"/>
    </location>
    <ligand>
        <name>meso-2,6-diaminopimelate</name>
        <dbReference type="ChEBI" id="CHEBI:57791"/>
    </ligand>
</feature>
<comment type="caution">
    <text evidence="7">Lacks conserved residue(s) required for the propagation of feature annotation.</text>
</comment>
<dbReference type="NCBIfam" id="NF001126">
    <property type="entry name" value="PRK00139.1-4"/>
    <property type="match status" value="1"/>
</dbReference>
<dbReference type="SUPFAM" id="SSF63418">
    <property type="entry name" value="MurE/MurF N-terminal domain"/>
    <property type="match status" value="1"/>
</dbReference>
<feature type="binding site" evidence="7">
    <location>
        <begin position="403"/>
        <end position="406"/>
    </location>
    <ligand>
        <name>meso-2,6-diaminopimelate</name>
        <dbReference type="ChEBI" id="CHEBI:57791"/>
    </ligand>
</feature>
<keyword evidence="3 7" id="KW-0133">Cell shape</keyword>
<dbReference type="InterPro" id="IPR013221">
    <property type="entry name" value="Mur_ligase_cen"/>
</dbReference>
<dbReference type="OrthoDB" id="9800958at2"/>
<keyword evidence="6 7" id="KW-0961">Cell wall biogenesis/degradation</keyword>
<dbReference type="AlphaFoldDB" id="A0A0H4PGW1"/>
<dbReference type="Proteomes" id="UP000036520">
    <property type="component" value="Chromosome"/>
</dbReference>
<dbReference type="PANTHER" id="PTHR23135:SF4">
    <property type="entry name" value="UDP-N-ACETYLMURAMOYL-L-ALANYL-D-GLUTAMATE--2,6-DIAMINOPIMELATE LIGASE MURE HOMOLOG, CHLOROPLASTIC"/>
    <property type="match status" value="1"/>
</dbReference>
<comment type="PTM">
    <text evidence="7">Carboxylation is probably crucial for Mg(2+) binding and, consequently, for the gamma-phosphate positioning of ATP.</text>
</comment>
<dbReference type="InterPro" id="IPR000713">
    <property type="entry name" value="Mur_ligase_N"/>
</dbReference>
<comment type="subcellular location">
    <subcellularLocation>
        <location evidence="7 8">Cytoplasm</location>
    </subcellularLocation>
</comment>
<sequence length="488" mass="53767">MSQQLKDILYKVSLVSTKGNMEVDISQLTFDSREVNEGAVFIAIAGTQVDGHAYIEKAITKGAMAIVCEHLPEDLVEGITYVQVVNAPKAMGLMAANFYGNPSEKIKIVAVTGTNGKTTTVTLLHQLYTELGYSTGLLSTVENKIKEEIIPASHTTPDSISINKLLVKMLEAGCTHCFMEASSHAIIQERTAGLKFTGALFTNLSHDHLDYHGDFDHYIKAKKKLFDELPKEAFALVNADDKRGLVMLQNTKAKHYTFALKYPADFKARIIDNSIQGLEMDLGGKSVWFRLTGEFNAYNLLGVLGIAQLLGENEEEVLRQLSLLKGAEGRFDILVQGGITAIIDYAHTPDALENVLKTIQKLRTGTETLVTVVGCGGNRDKTKRPMMAKIACKFSNKVILTSDNPREEDPISIIKDMEEGLSPIDQRKIISMEDRKSAITTACHLCKPGDIVLIAGKGHEKYQEIKGVKHPFDDKKIVSELLKLLSKD</sequence>
<comment type="pathway">
    <text evidence="7 8">Cell wall biogenesis; peptidoglycan biosynthesis.</text>
</comment>
<evidence type="ECO:0000259" key="9">
    <source>
        <dbReference type="Pfam" id="PF01225"/>
    </source>
</evidence>
<evidence type="ECO:0000256" key="6">
    <source>
        <dbReference type="ARBA" id="ARBA00023316"/>
    </source>
</evidence>
<comment type="cofactor">
    <cofactor evidence="7">
        <name>Mg(2+)</name>
        <dbReference type="ChEBI" id="CHEBI:18420"/>
    </cofactor>
</comment>
<dbReference type="GO" id="GO:0008765">
    <property type="term" value="F:UDP-N-acetylmuramoylalanyl-D-glutamate-2,6-diaminopimelate ligase activity"/>
    <property type="evidence" value="ECO:0007669"/>
    <property type="project" value="UniProtKB-UniRule"/>
</dbReference>
<keyword evidence="13" id="KW-1185">Reference proteome</keyword>
<dbReference type="Gene3D" id="3.40.1190.10">
    <property type="entry name" value="Mur-like, catalytic domain"/>
    <property type="match status" value="1"/>
</dbReference>
<feature type="domain" description="Mur ligase central" evidence="11">
    <location>
        <begin position="111"/>
        <end position="306"/>
    </location>
</feature>
<dbReference type="KEGG" id="camu:CA2015_2663"/>
<reference evidence="12 13" key="1">
    <citation type="submission" date="2015-07" db="EMBL/GenBank/DDBJ databases">
        <authorList>
            <person name="Kim K.M."/>
        </authorList>
    </citation>
    <scope>NUCLEOTIDE SEQUENCE [LARGE SCALE GENOMIC DNA]</scope>
    <source>
        <strain evidence="12 13">KCTC 12363</strain>
    </source>
</reference>
<organism evidence="12 13">
    <name type="scientific">Cyclobacterium amurskyense</name>
    <dbReference type="NCBI Taxonomy" id="320787"/>
    <lineage>
        <taxon>Bacteria</taxon>
        <taxon>Pseudomonadati</taxon>
        <taxon>Bacteroidota</taxon>
        <taxon>Cytophagia</taxon>
        <taxon>Cytophagales</taxon>
        <taxon>Cyclobacteriaceae</taxon>
        <taxon>Cyclobacterium</taxon>
    </lineage>
</organism>
<dbReference type="Gene3D" id="3.90.190.20">
    <property type="entry name" value="Mur ligase, C-terminal domain"/>
    <property type="match status" value="1"/>
</dbReference>
<keyword evidence="2 7" id="KW-0132">Cell division</keyword>
<evidence type="ECO:0000256" key="2">
    <source>
        <dbReference type="ARBA" id="ARBA00022618"/>
    </source>
</evidence>
<dbReference type="UniPathway" id="UPA00219"/>
<feature type="binding site" evidence="7">
    <location>
        <position position="460"/>
    </location>
    <ligand>
        <name>meso-2,6-diaminopimelate</name>
        <dbReference type="ChEBI" id="CHEBI:57791"/>
    </ligand>
</feature>
<accession>A0A0H4PGW1</accession>
<dbReference type="Pfam" id="PF02875">
    <property type="entry name" value="Mur_ligase_C"/>
    <property type="match status" value="1"/>
</dbReference>
<gene>
    <name evidence="7" type="primary">murE</name>
    <name evidence="12" type="ORF">CA2015_2663</name>
</gene>
<evidence type="ECO:0000256" key="7">
    <source>
        <dbReference type="HAMAP-Rule" id="MF_00208"/>
    </source>
</evidence>
<dbReference type="InterPro" id="IPR035911">
    <property type="entry name" value="MurE/MurF_N"/>
</dbReference>
<feature type="binding site" evidence="7">
    <location>
        <position position="190"/>
    </location>
    <ligand>
        <name>UDP-N-acetyl-alpha-D-muramoyl-L-alanyl-D-glutamate</name>
        <dbReference type="ChEBI" id="CHEBI:83900"/>
    </ligand>
</feature>
<evidence type="ECO:0000256" key="3">
    <source>
        <dbReference type="ARBA" id="ARBA00022960"/>
    </source>
</evidence>